<dbReference type="PROSITE" id="PS00871">
    <property type="entry name" value="CLPAB_2"/>
    <property type="match status" value="1"/>
</dbReference>
<dbReference type="FunFam" id="1.10.8.60:FF:000017">
    <property type="entry name" value="ATP-dependent chaperone ClpB"/>
    <property type="match status" value="1"/>
</dbReference>
<dbReference type="GO" id="GO:0008233">
    <property type="term" value="F:peptidase activity"/>
    <property type="evidence" value="ECO:0007669"/>
    <property type="project" value="UniProtKB-KW"/>
</dbReference>
<dbReference type="GO" id="GO:0005524">
    <property type="term" value="F:ATP binding"/>
    <property type="evidence" value="ECO:0007669"/>
    <property type="project" value="UniProtKB-KW"/>
</dbReference>
<dbReference type="FunFam" id="3.40.50.300:FF:000010">
    <property type="entry name" value="Chaperone clpB 1, putative"/>
    <property type="match status" value="1"/>
</dbReference>
<dbReference type="FunFam" id="3.40.50.300:FF:000120">
    <property type="entry name" value="ATP-dependent chaperone ClpB"/>
    <property type="match status" value="1"/>
</dbReference>
<feature type="domain" description="AAA+ ATPase" evidence="8">
    <location>
        <begin position="128"/>
        <end position="273"/>
    </location>
</feature>
<dbReference type="InterPro" id="IPR028299">
    <property type="entry name" value="ClpA/B_CS2"/>
</dbReference>
<evidence type="ECO:0000256" key="5">
    <source>
        <dbReference type="ARBA" id="ARBA00023186"/>
    </source>
</evidence>
<evidence type="ECO:0000313" key="10">
    <source>
        <dbReference type="EMBL" id="AAL47016.1"/>
    </source>
</evidence>
<evidence type="ECO:0000259" key="8">
    <source>
        <dbReference type="SMART" id="SM00382"/>
    </source>
</evidence>
<name>Q8X1A0_PARBR</name>
<feature type="domain" description="Clp ATPase C-terminal" evidence="9">
    <location>
        <begin position="697"/>
        <end position="786"/>
    </location>
</feature>
<feature type="coiled-coil region" evidence="7">
    <location>
        <begin position="342"/>
        <end position="422"/>
    </location>
</feature>
<dbReference type="PANTHER" id="PTHR11638">
    <property type="entry name" value="ATP-DEPENDENT CLP PROTEASE"/>
    <property type="match status" value="1"/>
</dbReference>
<dbReference type="VEuPathDB" id="FungiDB:PABG_00482"/>
<dbReference type="PANTHER" id="PTHR11638:SF18">
    <property type="entry name" value="HEAT SHOCK PROTEIN 104"/>
    <property type="match status" value="1"/>
</dbReference>
<sequence length="792" mass="87926">MLLKTTSLTHTITIMDKHLLHTLTGVQVNAIDKALAVGPDWVLLGLSEVGATKSLLNSIGVSADSLRQVILKIRGDEKVMSNNHEDQRDSLNKYTVDLTERALAGKLDPVIGRDDEIRRTVQVLSRRTKNNPVLIGEPGVGKTAIVEGLAQRIVNGEVPESLKGKRVLSLDLGSLLAGAKYRGEFEERLKAVLKDLAKHEGEIILFIDELHTLVGAGKGDGAMDAGNMLKPALARGELRCVGATTLDEYRQYIEKDAALERRFQKVLVDEPSVEDTIAILRGLKERYEVHHGVKILDSAIIAAAKMSHRYITDRQLPDKAIDLIDEAASRIKMELDSKPEALDKLERRLIQLKLQLEAVKKDEDAGSRAEVSHLEKQIEDVQKDYNDLEEVWKSEKTLVEGTKQIQAQLDQARIALQKAQRENDLGEMSRLQYGVIPELEKQLAQDELVEEKEEPKLLRNKVTDNEIAEVVSAATGIPVAKMLQGEREKLLQMESFLHQRVVGQDEAVIAVSNAVRRSRAGLSDPNRPSGSFLFLGPTGVGKTELTKALANFLFDSDDAMIRIDMSEFMEKHSVSRLVGAPPGYVGYEEGGVLTEAVRRKPYSVVLFDEVEKAHPDVFNILLQVLDDGRLTDSQGRVVDFKNTVIVMTSNLGSSDVRELGDNPSRDDVRNVVMAAVSEHFRPEFINRIDELVVFHALEKAQIRGIADIQLDRLRARLADRDIKLTVDDSAFDQLIEAGFDPVYGARPLKRAIQQQVENNLAQKILAGDFQPGDTIVITADAGQLDFQKLKLN</sequence>
<protein>
    <submittedName>
        <fullName evidence="10">ClpB ATP protease</fullName>
    </submittedName>
</protein>
<dbReference type="GO" id="GO:0016887">
    <property type="term" value="F:ATP hydrolysis activity"/>
    <property type="evidence" value="ECO:0007669"/>
    <property type="project" value="InterPro"/>
</dbReference>
<keyword evidence="5 6" id="KW-0143">Chaperone</keyword>
<comment type="similarity">
    <text evidence="1 6">Belongs to the ClpA/ClpB family.</text>
</comment>
<dbReference type="VEuPathDB" id="FungiDB:PADG_02895"/>
<dbReference type="InterPro" id="IPR003959">
    <property type="entry name" value="ATPase_AAA_core"/>
</dbReference>
<dbReference type="SMART" id="SM00382">
    <property type="entry name" value="AAA"/>
    <property type="match status" value="2"/>
</dbReference>
<dbReference type="InterPro" id="IPR017730">
    <property type="entry name" value="Chaperonin_ClpB"/>
</dbReference>
<dbReference type="CDD" id="cd19499">
    <property type="entry name" value="RecA-like_ClpB_Hsp104-like"/>
    <property type="match status" value="1"/>
</dbReference>
<accession>Q8X1A0</accession>
<dbReference type="GO" id="GO:0006508">
    <property type="term" value="P:proteolysis"/>
    <property type="evidence" value="ECO:0007669"/>
    <property type="project" value="UniProtKB-KW"/>
</dbReference>
<keyword evidence="10" id="KW-0645">Protease</keyword>
<dbReference type="GO" id="GO:0043335">
    <property type="term" value="P:protein unfolding"/>
    <property type="evidence" value="ECO:0007669"/>
    <property type="project" value="UniProtKB-ARBA"/>
</dbReference>
<dbReference type="EMBL" id="AF449501">
    <property type="protein sequence ID" value="AAL47016.1"/>
    <property type="molecule type" value="Genomic_DNA"/>
</dbReference>
<dbReference type="InterPro" id="IPR018368">
    <property type="entry name" value="ClpA/B_CS1"/>
</dbReference>
<proteinExistence type="inferred from homology"/>
<evidence type="ECO:0000256" key="2">
    <source>
        <dbReference type="ARBA" id="ARBA00022737"/>
    </source>
</evidence>
<dbReference type="GO" id="GO:0042026">
    <property type="term" value="P:protein refolding"/>
    <property type="evidence" value="ECO:0007669"/>
    <property type="project" value="InterPro"/>
</dbReference>
<dbReference type="Pfam" id="PF10431">
    <property type="entry name" value="ClpB_D2-small"/>
    <property type="match status" value="1"/>
</dbReference>
<keyword evidence="2" id="KW-0677">Repeat</keyword>
<dbReference type="AlphaFoldDB" id="Q8X1A0"/>
<reference evidence="10" key="1">
    <citation type="journal article" date="2002" name="Yeast">
        <title>Characterization of a chaperone ClpB homologue of Paracoccidioides brasiliensis.</title>
        <authorList>
            <person name="Jesuino R.S."/>
            <person name="Azevedo M.O."/>
            <person name="Felipe M.S."/>
            <person name="Pereira M."/>
            <person name="De Almeida Soares C.M."/>
        </authorList>
    </citation>
    <scope>NUCLEOTIDE SEQUENCE</scope>
</reference>
<dbReference type="InterPro" id="IPR027417">
    <property type="entry name" value="P-loop_NTPase"/>
</dbReference>
<dbReference type="SMART" id="SM01086">
    <property type="entry name" value="ClpB_D2-small"/>
    <property type="match status" value="1"/>
</dbReference>
<dbReference type="PROSITE" id="PS00870">
    <property type="entry name" value="CLPAB_1"/>
    <property type="match status" value="1"/>
</dbReference>
<organism evidence="10">
    <name type="scientific">Paracoccidioides brasiliensis</name>
    <dbReference type="NCBI Taxonomy" id="121759"/>
    <lineage>
        <taxon>Eukaryota</taxon>
        <taxon>Fungi</taxon>
        <taxon>Dikarya</taxon>
        <taxon>Ascomycota</taxon>
        <taxon>Pezizomycotina</taxon>
        <taxon>Eurotiomycetes</taxon>
        <taxon>Eurotiomycetidae</taxon>
        <taxon>Onygenales</taxon>
        <taxon>Ajellomycetaceae</taxon>
        <taxon>Paracoccidioides</taxon>
    </lineage>
</organism>
<dbReference type="FunFam" id="3.40.50.300:FF:000025">
    <property type="entry name" value="ATP-dependent Clp protease subunit"/>
    <property type="match status" value="1"/>
</dbReference>
<dbReference type="GO" id="GO:0034605">
    <property type="term" value="P:cellular response to heat"/>
    <property type="evidence" value="ECO:0007669"/>
    <property type="project" value="TreeGrafter"/>
</dbReference>
<dbReference type="GO" id="GO:0005737">
    <property type="term" value="C:cytoplasm"/>
    <property type="evidence" value="ECO:0007669"/>
    <property type="project" value="InterPro"/>
</dbReference>
<keyword evidence="7" id="KW-0175">Coiled coil</keyword>
<dbReference type="CDD" id="cd00009">
    <property type="entry name" value="AAA"/>
    <property type="match status" value="1"/>
</dbReference>
<keyword evidence="4 6" id="KW-0067">ATP-binding</keyword>
<keyword evidence="10" id="KW-0378">Hydrolase</keyword>
<dbReference type="SUPFAM" id="SSF52540">
    <property type="entry name" value="P-loop containing nucleoside triphosphate hydrolases"/>
    <property type="match status" value="2"/>
</dbReference>
<dbReference type="NCBIfam" id="TIGR03346">
    <property type="entry name" value="chaperone_ClpB"/>
    <property type="match status" value="1"/>
</dbReference>
<dbReference type="InterPro" id="IPR019489">
    <property type="entry name" value="Clp_ATPase_C"/>
</dbReference>
<evidence type="ECO:0000259" key="9">
    <source>
        <dbReference type="SMART" id="SM01086"/>
    </source>
</evidence>
<dbReference type="PRINTS" id="PR00300">
    <property type="entry name" value="CLPPROTEASEA"/>
</dbReference>
<dbReference type="Pfam" id="PF17871">
    <property type="entry name" value="AAA_lid_9"/>
    <property type="match status" value="1"/>
</dbReference>
<evidence type="ECO:0000256" key="3">
    <source>
        <dbReference type="ARBA" id="ARBA00022741"/>
    </source>
</evidence>
<evidence type="ECO:0000256" key="6">
    <source>
        <dbReference type="RuleBase" id="RU004432"/>
    </source>
</evidence>
<dbReference type="Gene3D" id="3.40.50.300">
    <property type="entry name" value="P-loop containing nucleotide triphosphate hydrolases"/>
    <property type="match status" value="3"/>
</dbReference>
<dbReference type="InterPro" id="IPR001270">
    <property type="entry name" value="ClpA/B"/>
</dbReference>
<evidence type="ECO:0000256" key="7">
    <source>
        <dbReference type="SAM" id="Coils"/>
    </source>
</evidence>
<dbReference type="InterPro" id="IPR041546">
    <property type="entry name" value="ClpA/ClpB_AAA_lid"/>
</dbReference>
<dbReference type="Pfam" id="PF07724">
    <property type="entry name" value="AAA_2"/>
    <property type="match status" value="1"/>
</dbReference>
<dbReference type="InterPro" id="IPR050130">
    <property type="entry name" value="ClpA_ClpB"/>
</dbReference>
<evidence type="ECO:0000256" key="1">
    <source>
        <dbReference type="ARBA" id="ARBA00008675"/>
    </source>
</evidence>
<keyword evidence="3 6" id="KW-0547">Nucleotide-binding</keyword>
<dbReference type="Pfam" id="PF00004">
    <property type="entry name" value="AAA"/>
    <property type="match status" value="1"/>
</dbReference>
<feature type="domain" description="AAA+ ATPase" evidence="8">
    <location>
        <begin position="528"/>
        <end position="678"/>
    </location>
</feature>
<dbReference type="InterPro" id="IPR003593">
    <property type="entry name" value="AAA+_ATPase"/>
</dbReference>
<evidence type="ECO:0000256" key="4">
    <source>
        <dbReference type="ARBA" id="ARBA00022840"/>
    </source>
</evidence>
<dbReference type="Gene3D" id="1.10.8.60">
    <property type="match status" value="1"/>
</dbReference>